<dbReference type="Gene3D" id="3.40.720.10">
    <property type="entry name" value="Alkaline Phosphatase, subunit A"/>
    <property type="match status" value="1"/>
</dbReference>
<evidence type="ECO:0000313" key="2">
    <source>
        <dbReference type="Proteomes" id="UP000186851"/>
    </source>
</evidence>
<reference evidence="1" key="2">
    <citation type="journal article" date="2022" name="Nat. Microbiol.">
        <title>A closed Candidatus Odinarchaeum chromosome exposes Asgard archaeal viruses.</title>
        <authorList>
            <person name="Tamarit D."/>
            <person name="Caceres E.F."/>
            <person name="Krupovic M."/>
            <person name="Nijland R."/>
            <person name="Eme L."/>
            <person name="Robinson N.P."/>
            <person name="Ettema T.J.G."/>
        </authorList>
    </citation>
    <scope>NUCLEOTIDE SEQUENCE</scope>
    <source>
        <strain evidence="1">LCB_4</strain>
    </source>
</reference>
<accession>A0AAF0D1L9</accession>
<dbReference type="KEGG" id="oyw:OdinLCB4_005785"/>
<dbReference type="Proteomes" id="UP000186851">
    <property type="component" value="Chromosome"/>
</dbReference>
<protein>
    <submittedName>
        <fullName evidence="1">Uncharacterized protein</fullName>
    </submittedName>
</protein>
<reference evidence="1" key="1">
    <citation type="journal article" date="2017" name="Nature">
        <title>Asgard archaea illuminate the origin of eukaryotic cellular complexity.</title>
        <authorList>
            <person name="Zaremba-Niedzwiedzka K."/>
            <person name="Caceres E.F."/>
            <person name="Saw J.H."/>
            <person name="Backstrom D."/>
            <person name="Juzokaite L."/>
            <person name="Vancaester E."/>
            <person name="Seitz K.W."/>
            <person name="Anantharaman K."/>
            <person name="Starnawski P."/>
            <person name="Kjeldsen K.U."/>
            <person name="Scott M.B."/>
            <person name="Nunoura T."/>
            <person name="Banfield J.F."/>
            <person name="Schramm A."/>
            <person name="Baker B.J."/>
            <person name="Spang A."/>
            <person name="Ettema T.J.G."/>
        </authorList>
    </citation>
    <scope>NUCLEOTIDE SEQUENCE</scope>
    <source>
        <strain evidence="1">LCB_4</strain>
    </source>
</reference>
<dbReference type="InterPro" id="IPR017850">
    <property type="entry name" value="Alkaline_phosphatase_core_sf"/>
</dbReference>
<gene>
    <name evidence="1" type="ORF">OdinLCB4_005785</name>
</gene>
<dbReference type="EMBL" id="CP091871">
    <property type="protein sequence ID" value="WEU39979.1"/>
    <property type="molecule type" value="Genomic_DNA"/>
</dbReference>
<dbReference type="AlphaFoldDB" id="A0AAF0D1L9"/>
<sequence length="238" mass="27077">MSSEELVTVEADLNQISSTLIKLLGLKKVDGLADSIKVFSEIKYERIVMVLLDNFGLFECVYYKPKFIIGNVKAVVLLNSNDPSTRNMVATILNGGLSNAGFNLLKYLAENNLKTSFIGCSADMDFLERGLPAVITKDDTETYVEAIKLLNRTDFLWIHFLDFERLYSTYKFQPPITIAQKLITRTDKWILTFHKQLKENSVLIVVGTHGNRRVEMGYEEYYEKLRGASVPIAVFIEK</sequence>
<evidence type="ECO:0000313" key="1">
    <source>
        <dbReference type="EMBL" id="WEU39979.1"/>
    </source>
</evidence>
<name>A0AAF0D1L9_ODILC</name>
<organism evidence="1 2">
    <name type="scientific">Odinarchaeota yellowstonii (strain LCB_4)</name>
    <dbReference type="NCBI Taxonomy" id="1841599"/>
    <lineage>
        <taxon>Archaea</taxon>
        <taxon>Promethearchaeati</taxon>
        <taxon>Candidatus Odinarchaeota</taxon>
        <taxon>Candidatus Odinarchaeia</taxon>
        <taxon>Candidatus Odinarchaeales</taxon>
        <taxon>Candidatus Odinarchaeaceae</taxon>
        <taxon>Candidatus Odinarchaeum</taxon>
    </lineage>
</organism>
<proteinExistence type="predicted"/>
<dbReference type="SUPFAM" id="SSF53649">
    <property type="entry name" value="Alkaline phosphatase-like"/>
    <property type="match status" value="1"/>
</dbReference>